<dbReference type="Gene3D" id="3.40.50.720">
    <property type="entry name" value="NAD(P)-binding Rossmann-like Domain"/>
    <property type="match status" value="1"/>
</dbReference>
<evidence type="ECO:0000259" key="6">
    <source>
        <dbReference type="Pfam" id="PF01370"/>
    </source>
</evidence>
<evidence type="ECO:0000256" key="3">
    <source>
        <dbReference type="ARBA" id="ARBA00018569"/>
    </source>
</evidence>
<organism evidence="7 8">
    <name type="scientific">Aliigemmobacter aestuarii</name>
    <dbReference type="NCBI Taxonomy" id="1445661"/>
    <lineage>
        <taxon>Bacteria</taxon>
        <taxon>Pseudomonadati</taxon>
        <taxon>Pseudomonadota</taxon>
        <taxon>Alphaproteobacteria</taxon>
        <taxon>Rhodobacterales</taxon>
        <taxon>Paracoccaceae</taxon>
        <taxon>Aliigemmobacter</taxon>
    </lineage>
</organism>
<reference evidence="7 8" key="1">
    <citation type="submission" date="2019-04" db="EMBL/GenBank/DDBJ databases">
        <title>Draft genome sequence of Gemmobacter aestuarii sp. nov.</title>
        <authorList>
            <person name="Hameed A."/>
            <person name="Lin S.-Y."/>
            <person name="Shahina M."/>
            <person name="Lai W.-A."/>
            <person name="Young C.-C."/>
        </authorList>
    </citation>
    <scope>NUCLEOTIDE SEQUENCE [LARGE SCALE GENOMIC DNA]</scope>
    <source>
        <strain evidence="7 8">CC-PW-75</strain>
    </source>
</reference>
<feature type="domain" description="NAD-dependent epimerase/dehydratase" evidence="6">
    <location>
        <begin position="56"/>
        <end position="211"/>
    </location>
</feature>
<name>A0A4V3V0V5_9RHOB</name>
<dbReference type="InterPro" id="IPR036291">
    <property type="entry name" value="NAD(P)-bd_dom_sf"/>
</dbReference>
<protein>
    <recommendedName>
        <fullName evidence="3">UDP-glucose 4-epimerase</fullName>
    </recommendedName>
    <alternativeName>
        <fullName evidence="5">Galactowaldenase</fullName>
    </alternativeName>
    <alternativeName>
        <fullName evidence="4">UDP-galactose 4-epimerase</fullName>
    </alternativeName>
</protein>
<sequence>MKPNLHSSAGIMNSGKHEFTPAGWTFSARERYLPRYGGQPVKWGTGKTNMAGVASILVTGAGGRIGSVLRHHWAGRPLAPLWIGRTMHGPGGLAADILAEIPQTPAADVVLALAGVVPGGGADMALNTDLALAGCELAKEAGARRVLVASSAAVYGPGTGADLREDAPLAPVAAYGRAKLAMEHAVTRWHEAAPGRPAVTILRIGNIAGLDALLGGNLPGATVALDPVPGQAGGPVRSYIGVKGLADVLLALCEVAATGADMPPVLNVAAEPPVTMAALLAADGRPWRYGPDNPAVLGRVVLDTGALRSLLPGLALTTDAAEMVRQWHAWKDATA</sequence>
<evidence type="ECO:0000313" key="8">
    <source>
        <dbReference type="Proteomes" id="UP000309450"/>
    </source>
</evidence>
<comment type="pathway">
    <text evidence="1">Carbohydrate metabolism; galactose metabolism.</text>
</comment>
<dbReference type="OrthoDB" id="7687386at2"/>
<evidence type="ECO:0000256" key="2">
    <source>
        <dbReference type="ARBA" id="ARBA00007637"/>
    </source>
</evidence>
<evidence type="ECO:0000313" key="7">
    <source>
        <dbReference type="EMBL" id="THD85442.1"/>
    </source>
</evidence>
<dbReference type="PANTHER" id="PTHR43725">
    <property type="entry name" value="UDP-GLUCOSE 4-EPIMERASE"/>
    <property type="match status" value="1"/>
</dbReference>
<keyword evidence="8" id="KW-1185">Reference proteome</keyword>
<comment type="caution">
    <text evidence="7">The sequence shown here is derived from an EMBL/GenBank/DDBJ whole genome shotgun (WGS) entry which is preliminary data.</text>
</comment>
<dbReference type="Pfam" id="PF01370">
    <property type="entry name" value="Epimerase"/>
    <property type="match status" value="1"/>
</dbReference>
<dbReference type="InterPro" id="IPR001509">
    <property type="entry name" value="Epimerase_deHydtase"/>
</dbReference>
<evidence type="ECO:0000256" key="4">
    <source>
        <dbReference type="ARBA" id="ARBA00031367"/>
    </source>
</evidence>
<comment type="similarity">
    <text evidence="2">Belongs to the NAD(P)-dependent epimerase/dehydratase family.</text>
</comment>
<evidence type="ECO:0000256" key="1">
    <source>
        <dbReference type="ARBA" id="ARBA00004947"/>
    </source>
</evidence>
<accession>A0A4V3V0V5</accession>
<gene>
    <name evidence="7" type="ORF">E7811_07025</name>
</gene>
<proteinExistence type="inferred from homology"/>
<dbReference type="Proteomes" id="UP000309450">
    <property type="component" value="Unassembled WGS sequence"/>
</dbReference>
<evidence type="ECO:0000256" key="5">
    <source>
        <dbReference type="ARBA" id="ARBA00033067"/>
    </source>
</evidence>
<dbReference type="AlphaFoldDB" id="A0A4V3V0V5"/>
<dbReference type="PANTHER" id="PTHR43725:SF53">
    <property type="entry name" value="UDP-ARABINOSE 4-EPIMERASE 1"/>
    <property type="match status" value="1"/>
</dbReference>
<dbReference type="GO" id="GO:0033499">
    <property type="term" value="P:galactose catabolic process via UDP-galactose, Leloir pathway"/>
    <property type="evidence" value="ECO:0007669"/>
    <property type="project" value="TreeGrafter"/>
</dbReference>
<dbReference type="CDD" id="cd08946">
    <property type="entry name" value="SDR_e"/>
    <property type="match status" value="1"/>
</dbReference>
<dbReference type="EMBL" id="SSND01000001">
    <property type="protein sequence ID" value="THD85442.1"/>
    <property type="molecule type" value="Genomic_DNA"/>
</dbReference>
<dbReference type="SUPFAM" id="SSF51735">
    <property type="entry name" value="NAD(P)-binding Rossmann-fold domains"/>
    <property type="match status" value="1"/>
</dbReference>